<proteinExistence type="predicted"/>
<evidence type="ECO:0000313" key="1">
    <source>
        <dbReference type="EMBL" id="MFH4975415.1"/>
    </source>
</evidence>
<gene>
    <name evidence="1" type="ORF">AB6A40_002124</name>
</gene>
<dbReference type="AlphaFoldDB" id="A0ABD6E6V0"/>
<keyword evidence="2" id="KW-1185">Reference proteome</keyword>
<protein>
    <submittedName>
        <fullName evidence="1">Uncharacterized protein</fullName>
    </submittedName>
</protein>
<dbReference type="Proteomes" id="UP001608902">
    <property type="component" value="Unassembled WGS sequence"/>
</dbReference>
<accession>A0ABD6E6V0</accession>
<comment type="caution">
    <text evidence="1">The sequence shown here is derived from an EMBL/GenBank/DDBJ whole genome shotgun (WGS) entry which is preliminary data.</text>
</comment>
<dbReference type="EMBL" id="JBGFUD010000892">
    <property type="protein sequence ID" value="MFH4975415.1"/>
    <property type="molecule type" value="Genomic_DNA"/>
</dbReference>
<reference evidence="1 2" key="1">
    <citation type="submission" date="2024-08" db="EMBL/GenBank/DDBJ databases">
        <title>Gnathostoma spinigerum genome.</title>
        <authorList>
            <person name="Gonzalez-Bertolin B."/>
            <person name="Monzon S."/>
            <person name="Zaballos A."/>
            <person name="Jimenez P."/>
            <person name="Dekumyoy P."/>
            <person name="Varona S."/>
            <person name="Cuesta I."/>
            <person name="Sumanam S."/>
            <person name="Adisakwattana P."/>
            <person name="Gasser R.B."/>
            <person name="Hernandez-Gonzalez A."/>
            <person name="Young N.D."/>
            <person name="Perteguer M.J."/>
        </authorList>
    </citation>
    <scope>NUCLEOTIDE SEQUENCE [LARGE SCALE GENOMIC DNA]</scope>
    <source>
        <strain evidence="1">AL3</strain>
        <tissue evidence="1">Liver</tissue>
    </source>
</reference>
<organism evidence="1 2">
    <name type="scientific">Gnathostoma spinigerum</name>
    <dbReference type="NCBI Taxonomy" id="75299"/>
    <lineage>
        <taxon>Eukaryota</taxon>
        <taxon>Metazoa</taxon>
        <taxon>Ecdysozoa</taxon>
        <taxon>Nematoda</taxon>
        <taxon>Chromadorea</taxon>
        <taxon>Rhabditida</taxon>
        <taxon>Spirurina</taxon>
        <taxon>Gnathostomatomorpha</taxon>
        <taxon>Gnathostomatoidea</taxon>
        <taxon>Gnathostomatidae</taxon>
        <taxon>Gnathostoma</taxon>
    </lineage>
</organism>
<sequence length="85" mass="10515">MYFSHHYIVSQRGWFSGRILSNVRRTQALTNCMYLKFRSVRRWYEITQKRYIGDPRNFRWNNDMIRCRQCREKPARAKKTHKAEA</sequence>
<evidence type="ECO:0000313" key="2">
    <source>
        <dbReference type="Proteomes" id="UP001608902"/>
    </source>
</evidence>
<name>A0ABD6E6V0_9BILA</name>